<evidence type="ECO:0000313" key="1">
    <source>
        <dbReference type="EMBL" id="XCD19191.1"/>
    </source>
</evidence>
<accession>A0AAU8BR49</accession>
<gene>
    <name evidence="1" type="ORF">PG915_24970</name>
</gene>
<sequence length="228" mass="25905">MNGYIVPVKQVEGVYFNVGIPVVLSNIGYSSVSGLNNRVYHLTVSQGSTWYDSEQLVEQLITCRKILEKSRQDMDFYLLKMNIDPGAPADQRYLDALNKVVEAEPTTTFKLCGNYHRQLLSQTEFRVLVLDFRNKQTELDLTPVLVDTVPRPDELSVCAPAHLLHCYPQASAREVGCVKLKLFANIIYSNAVLVLRDRTNRQLCETVHHWCATFGIQCLDFHVEKKGI</sequence>
<dbReference type="AlphaFoldDB" id="A0AAU8BR49"/>
<name>A0AAU8BR49_9VIBR</name>
<organism evidence="1">
    <name type="scientific">Vibrio chaetopteri</name>
    <dbReference type="NCBI Taxonomy" id="3016528"/>
    <lineage>
        <taxon>Bacteria</taxon>
        <taxon>Pseudomonadati</taxon>
        <taxon>Pseudomonadota</taxon>
        <taxon>Gammaproteobacteria</taxon>
        <taxon>Vibrionales</taxon>
        <taxon>Vibrionaceae</taxon>
        <taxon>Vibrio</taxon>
    </lineage>
</organism>
<protein>
    <submittedName>
        <fullName evidence="1">Uncharacterized protein</fullName>
    </submittedName>
</protein>
<keyword evidence="1" id="KW-0614">Plasmid</keyword>
<dbReference type="RefSeq" id="WP_353500312.1">
    <property type="nucleotide sequence ID" value="NZ_CP115922.1"/>
</dbReference>
<proteinExistence type="predicted"/>
<geneLocation type="plasmid" evidence="1">
    <name>p1</name>
</geneLocation>
<reference evidence="1" key="1">
    <citation type="submission" date="2023-01" db="EMBL/GenBank/DDBJ databases">
        <title>Vibrio sp. CB1-14 genome sequencing.</title>
        <authorList>
            <person name="Otstavnykh N."/>
            <person name="Isaeva M."/>
            <person name="Meleshko D."/>
        </authorList>
    </citation>
    <scope>NUCLEOTIDE SEQUENCE</scope>
    <source>
        <strain evidence="1">CB1-14</strain>
        <plasmid evidence="1">p1</plasmid>
    </source>
</reference>
<dbReference type="EMBL" id="CP115922">
    <property type="protein sequence ID" value="XCD19191.1"/>
    <property type="molecule type" value="Genomic_DNA"/>
</dbReference>
<dbReference type="KEGG" id="vck:PG915_24970"/>